<comment type="caution">
    <text evidence="1">The sequence shown here is derived from an EMBL/GenBank/DDBJ whole genome shotgun (WGS) entry which is preliminary data.</text>
</comment>
<dbReference type="Gene3D" id="3.40.50.11880">
    <property type="entry name" value="Plasmid SOS inhibition protein"/>
    <property type="match status" value="1"/>
</dbReference>
<dbReference type="Pfam" id="PF06290">
    <property type="entry name" value="PsiB"/>
    <property type="match status" value="1"/>
</dbReference>
<accession>A0A3Z6QNU3</accession>
<dbReference type="InterPro" id="IPR009385">
    <property type="entry name" value="Plasmid_inh_PsiB"/>
</dbReference>
<proteinExistence type="predicted"/>
<evidence type="ECO:0000313" key="3">
    <source>
        <dbReference type="EMBL" id="ECW2470979.1"/>
    </source>
</evidence>
<dbReference type="Proteomes" id="UP000839733">
    <property type="component" value="Unassembled WGS sequence"/>
</dbReference>
<dbReference type="NCBIfam" id="NF010255">
    <property type="entry name" value="PRK13701.1"/>
    <property type="match status" value="1"/>
</dbReference>
<reference evidence="1" key="1">
    <citation type="submission" date="2018-09" db="EMBL/GenBank/DDBJ databases">
        <authorList>
            <person name="Ashton P.M."/>
            <person name="Dallman T."/>
            <person name="Nair S."/>
            <person name="De Pinna E."/>
            <person name="Peters T."/>
            <person name="Grant K."/>
        </authorList>
    </citation>
    <scope>NUCLEOTIDE SEQUENCE [LARGE SCALE GENOMIC DNA]</scope>
    <source>
        <strain evidence="2">140692</strain>
        <strain evidence="3">367309</strain>
        <strain evidence="1">412099</strain>
    </source>
</reference>
<dbReference type="EMBL" id="AAAGSE010000029">
    <property type="protein sequence ID" value="EAC0788707.1"/>
    <property type="molecule type" value="Genomic_DNA"/>
</dbReference>
<gene>
    <name evidence="1" type="primary">psiB</name>
    <name evidence="1" type="ORF">D6K54_18560</name>
    <name evidence="2" type="ORF">D6S17_28485</name>
    <name evidence="3" type="ORF">EZX71_24120</name>
</gene>
<dbReference type="AlphaFoldDB" id="A0A3Z6QNU3"/>
<name>A0A3Z6QNU3_SALEB</name>
<dbReference type="InterPro" id="IPR038131">
    <property type="entry name" value="PsiB-like_sf"/>
</dbReference>
<dbReference type="EMBL" id="AAKVUB010000042">
    <property type="protein sequence ID" value="ECW2470979.1"/>
    <property type="molecule type" value="Genomic_DNA"/>
</dbReference>
<dbReference type="Proteomes" id="UP000839631">
    <property type="component" value="Unassembled WGS sequence"/>
</dbReference>
<dbReference type="EMBL" id="AAHPHN010000111">
    <property type="protein sequence ID" value="EBY8645389.1"/>
    <property type="molecule type" value="Genomic_DNA"/>
</dbReference>
<evidence type="ECO:0000313" key="2">
    <source>
        <dbReference type="EMBL" id="EBY8645389.1"/>
    </source>
</evidence>
<protein>
    <submittedName>
        <fullName evidence="1">Conjugation system SOS inhibitor PsiB</fullName>
    </submittedName>
</protein>
<sequence>MMRNIITPAVLNTMIPQEFEDWRDGGEDLRRELTHAVMRDLTCPAGWDMNGEYRSEFGGFFPVQIRFTPSHGNFSLAVCSPGDISPSWIVVFIPASGRPFSVIRTQITWTPEVICHTLSLVASLDADGYSQVSIISFLAEEGAL</sequence>
<organism evidence="1">
    <name type="scientific">Salmonella enterica subsp. enterica serovar Java</name>
    <dbReference type="NCBI Taxonomy" id="224729"/>
    <lineage>
        <taxon>Bacteria</taxon>
        <taxon>Pseudomonadati</taxon>
        <taxon>Pseudomonadota</taxon>
        <taxon>Gammaproteobacteria</taxon>
        <taxon>Enterobacterales</taxon>
        <taxon>Enterobacteriaceae</taxon>
        <taxon>Salmonella</taxon>
    </lineage>
</organism>
<evidence type="ECO:0000313" key="1">
    <source>
        <dbReference type="EMBL" id="EAC0788707.1"/>
    </source>
</evidence>